<evidence type="ECO:0000313" key="2">
    <source>
        <dbReference type="Proteomes" id="UP001595456"/>
    </source>
</evidence>
<dbReference type="EMBL" id="JBHRST010000008">
    <property type="protein sequence ID" value="MFC3097242.1"/>
    <property type="molecule type" value="Genomic_DNA"/>
</dbReference>
<keyword evidence="1" id="KW-0378">Hydrolase</keyword>
<comment type="caution">
    <text evidence="1">The sequence shown here is derived from an EMBL/GenBank/DDBJ whole genome shotgun (WGS) entry which is preliminary data.</text>
</comment>
<keyword evidence="2" id="KW-1185">Reference proteome</keyword>
<dbReference type="RefSeq" id="WP_336925976.1">
    <property type="nucleotide sequence ID" value="NZ_JBANRO010000006.1"/>
</dbReference>
<accession>A0ABV7E675</accession>
<sequence length="98" mass="10980">MTGAQSDVHSAVHCWLCERPLGRAVQWHHPVPKARKGRDVVAVHPICHKTIHACFTNAELARIGADRTRLMAREDLARFVAWVAGRPPDFNAPVRRKG</sequence>
<dbReference type="Proteomes" id="UP001595456">
    <property type="component" value="Unassembled WGS sequence"/>
</dbReference>
<evidence type="ECO:0000313" key="1">
    <source>
        <dbReference type="EMBL" id="MFC3097242.1"/>
    </source>
</evidence>
<keyword evidence="1" id="KW-0540">Nuclease</keyword>
<organism evidence="1 2">
    <name type="scientific">Alteraurantiacibacter palmitatis</name>
    <dbReference type="NCBI Taxonomy" id="2054628"/>
    <lineage>
        <taxon>Bacteria</taxon>
        <taxon>Pseudomonadati</taxon>
        <taxon>Pseudomonadota</taxon>
        <taxon>Alphaproteobacteria</taxon>
        <taxon>Sphingomonadales</taxon>
        <taxon>Erythrobacteraceae</taxon>
        <taxon>Alteraurantiacibacter</taxon>
    </lineage>
</organism>
<proteinExistence type="predicted"/>
<protein>
    <submittedName>
        <fullName evidence="1">HNH endonuclease</fullName>
    </submittedName>
</protein>
<gene>
    <name evidence="1" type="ORF">ACFODU_05440</name>
</gene>
<keyword evidence="1" id="KW-0255">Endonuclease</keyword>
<dbReference type="GO" id="GO:0004519">
    <property type="term" value="F:endonuclease activity"/>
    <property type="evidence" value="ECO:0007669"/>
    <property type="project" value="UniProtKB-KW"/>
</dbReference>
<reference evidence="2" key="1">
    <citation type="journal article" date="2019" name="Int. J. Syst. Evol. Microbiol.">
        <title>The Global Catalogue of Microorganisms (GCM) 10K type strain sequencing project: providing services to taxonomists for standard genome sequencing and annotation.</title>
        <authorList>
            <consortium name="The Broad Institute Genomics Platform"/>
            <consortium name="The Broad Institute Genome Sequencing Center for Infectious Disease"/>
            <person name="Wu L."/>
            <person name="Ma J."/>
        </authorList>
    </citation>
    <scope>NUCLEOTIDE SEQUENCE [LARGE SCALE GENOMIC DNA]</scope>
    <source>
        <strain evidence="2">KCTC 52607</strain>
    </source>
</reference>
<name>A0ABV7E675_9SPHN</name>